<dbReference type="EMBL" id="JH992977">
    <property type="protein sequence ID" value="EKX50843.1"/>
    <property type="molecule type" value="Genomic_DNA"/>
</dbReference>
<dbReference type="InterPro" id="IPR011992">
    <property type="entry name" value="EF-hand-dom_pair"/>
</dbReference>
<evidence type="ECO:0000313" key="5">
    <source>
        <dbReference type="Proteomes" id="UP000011087"/>
    </source>
</evidence>
<dbReference type="HOGENOM" id="CLU_116505_0_0_1"/>
<dbReference type="KEGG" id="gtt:GUITHDRAFT_92844"/>
<dbReference type="PANTHER" id="PTHR23048:SF0">
    <property type="entry name" value="CALMODULIN LIKE 3"/>
    <property type="match status" value="1"/>
</dbReference>
<dbReference type="Proteomes" id="UP000011087">
    <property type="component" value="Unassembled WGS sequence"/>
</dbReference>
<dbReference type="Gene3D" id="1.10.238.10">
    <property type="entry name" value="EF-hand"/>
    <property type="match status" value="2"/>
</dbReference>
<evidence type="ECO:0000313" key="4">
    <source>
        <dbReference type="EnsemblProtists" id="EKX50843"/>
    </source>
</evidence>
<proteinExistence type="predicted"/>
<dbReference type="Pfam" id="PF13499">
    <property type="entry name" value="EF-hand_7"/>
    <property type="match status" value="1"/>
</dbReference>
<keyword evidence="1" id="KW-0677">Repeat</keyword>
<dbReference type="OrthoDB" id="66458at2759"/>
<accession>L1JRZ5</accession>
<dbReference type="InterPro" id="IPR002048">
    <property type="entry name" value="EF_hand_dom"/>
</dbReference>
<dbReference type="AlphaFoldDB" id="L1JRZ5"/>
<reference evidence="5" key="2">
    <citation type="submission" date="2012-11" db="EMBL/GenBank/DDBJ databases">
        <authorList>
            <person name="Kuo A."/>
            <person name="Curtis B.A."/>
            <person name="Tanifuji G."/>
            <person name="Burki F."/>
            <person name="Gruber A."/>
            <person name="Irimia M."/>
            <person name="Maruyama S."/>
            <person name="Arias M.C."/>
            <person name="Ball S.G."/>
            <person name="Gile G.H."/>
            <person name="Hirakawa Y."/>
            <person name="Hopkins J.F."/>
            <person name="Rensing S.A."/>
            <person name="Schmutz J."/>
            <person name="Symeonidi A."/>
            <person name="Elias M."/>
            <person name="Eveleigh R.J."/>
            <person name="Herman E.K."/>
            <person name="Klute M.J."/>
            <person name="Nakayama T."/>
            <person name="Obornik M."/>
            <person name="Reyes-Prieto A."/>
            <person name="Armbrust E.V."/>
            <person name="Aves S.J."/>
            <person name="Beiko R.G."/>
            <person name="Coutinho P."/>
            <person name="Dacks J.B."/>
            <person name="Durnford D.G."/>
            <person name="Fast N.M."/>
            <person name="Green B.R."/>
            <person name="Grisdale C."/>
            <person name="Hempe F."/>
            <person name="Henrissat B."/>
            <person name="Hoppner M.P."/>
            <person name="Ishida K.-I."/>
            <person name="Kim E."/>
            <person name="Koreny L."/>
            <person name="Kroth P.G."/>
            <person name="Liu Y."/>
            <person name="Malik S.-B."/>
            <person name="Maier U.G."/>
            <person name="McRose D."/>
            <person name="Mock T."/>
            <person name="Neilson J.A."/>
            <person name="Onodera N.T."/>
            <person name="Poole A.M."/>
            <person name="Pritham E.J."/>
            <person name="Richards T.A."/>
            <person name="Rocap G."/>
            <person name="Roy S.W."/>
            <person name="Sarai C."/>
            <person name="Schaack S."/>
            <person name="Shirato S."/>
            <person name="Slamovits C.H."/>
            <person name="Spencer D.F."/>
            <person name="Suzuki S."/>
            <person name="Worden A.Z."/>
            <person name="Zauner S."/>
            <person name="Barry K."/>
            <person name="Bell C."/>
            <person name="Bharti A.K."/>
            <person name="Crow J.A."/>
            <person name="Grimwood J."/>
            <person name="Kramer R."/>
            <person name="Lindquist E."/>
            <person name="Lucas S."/>
            <person name="Salamov A."/>
            <person name="McFadden G.I."/>
            <person name="Lane C.E."/>
            <person name="Keeling P.J."/>
            <person name="Gray M.W."/>
            <person name="Grigoriev I.V."/>
            <person name="Archibald J.M."/>
        </authorList>
    </citation>
    <scope>NUCLEOTIDE SEQUENCE</scope>
    <source>
        <strain evidence="5">CCMP2712</strain>
    </source>
</reference>
<dbReference type="PROSITE" id="PS50222">
    <property type="entry name" value="EF_HAND_2"/>
    <property type="match status" value="3"/>
</dbReference>
<sequence length="204" mass="23416">MASLVLIQKRQACQKRKELYEKVKNHEKYVQTVLKTWDKSKSGGLNFEELKEYLKDISQGRAPTDTEVQWVIQTATKEGGKFNPEWVSGKMEIKPPEFAAAAHAWQSYQENREMIDEVFSRFDVHKRGRLNWEELKKVLTELNDGDEPTKEEVDWVMKKSDIVGNGEIDKPELIQAIAVWYSHVDGNVASTERVPGSSSCCVLQ</sequence>
<dbReference type="SMART" id="SM00054">
    <property type="entry name" value="EFh"/>
    <property type="match status" value="3"/>
</dbReference>
<evidence type="ECO:0000313" key="3">
    <source>
        <dbReference type="EMBL" id="EKX50843.1"/>
    </source>
</evidence>
<dbReference type="InterPro" id="IPR050230">
    <property type="entry name" value="CALM/Myosin/TropC-like"/>
</dbReference>
<dbReference type="OMA" id="KSAICIL"/>
<name>L1JRZ5_GUITC</name>
<gene>
    <name evidence="3" type="ORF">GUITHDRAFT_92844</name>
</gene>
<dbReference type="CDD" id="cd00051">
    <property type="entry name" value="EFh"/>
    <property type="match status" value="1"/>
</dbReference>
<evidence type="ECO:0000259" key="2">
    <source>
        <dbReference type="PROSITE" id="PS50222"/>
    </source>
</evidence>
<feature type="domain" description="EF-hand" evidence="2">
    <location>
        <begin position="25"/>
        <end position="60"/>
    </location>
</feature>
<dbReference type="RefSeq" id="XP_005837823.1">
    <property type="nucleotide sequence ID" value="XM_005837766.1"/>
</dbReference>
<reference evidence="4" key="3">
    <citation type="submission" date="2015-06" db="UniProtKB">
        <authorList>
            <consortium name="EnsemblProtists"/>
        </authorList>
    </citation>
    <scope>IDENTIFICATION</scope>
</reference>
<protein>
    <recommendedName>
        <fullName evidence="2">EF-hand domain-containing protein</fullName>
    </recommendedName>
</protein>
<dbReference type="GeneID" id="17307680"/>
<dbReference type="SUPFAM" id="SSF47473">
    <property type="entry name" value="EF-hand"/>
    <property type="match status" value="1"/>
</dbReference>
<evidence type="ECO:0000256" key="1">
    <source>
        <dbReference type="ARBA" id="ARBA00022737"/>
    </source>
</evidence>
<dbReference type="PANTHER" id="PTHR23048">
    <property type="entry name" value="MYOSIN LIGHT CHAIN 1, 3"/>
    <property type="match status" value="1"/>
</dbReference>
<dbReference type="PaxDb" id="55529-EKX50843"/>
<organism evidence="3">
    <name type="scientific">Guillardia theta (strain CCMP2712)</name>
    <name type="common">Cryptophyte</name>
    <dbReference type="NCBI Taxonomy" id="905079"/>
    <lineage>
        <taxon>Eukaryota</taxon>
        <taxon>Cryptophyceae</taxon>
        <taxon>Pyrenomonadales</taxon>
        <taxon>Geminigeraceae</taxon>
        <taxon>Guillardia</taxon>
    </lineage>
</organism>
<dbReference type="GO" id="GO:0016460">
    <property type="term" value="C:myosin II complex"/>
    <property type="evidence" value="ECO:0007669"/>
    <property type="project" value="TreeGrafter"/>
</dbReference>
<dbReference type="STRING" id="905079.L1JRZ5"/>
<feature type="domain" description="EF-hand" evidence="2">
    <location>
        <begin position="148"/>
        <end position="183"/>
    </location>
</feature>
<dbReference type="GO" id="GO:0005509">
    <property type="term" value="F:calcium ion binding"/>
    <property type="evidence" value="ECO:0007669"/>
    <property type="project" value="InterPro"/>
</dbReference>
<feature type="domain" description="EF-hand" evidence="2">
    <location>
        <begin position="110"/>
        <end position="145"/>
    </location>
</feature>
<keyword evidence="5" id="KW-1185">Reference proteome</keyword>
<dbReference type="eggNOG" id="ENOG502SWCB">
    <property type="taxonomic scope" value="Eukaryota"/>
</dbReference>
<dbReference type="EnsemblProtists" id="EKX50843">
    <property type="protein sequence ID" value="EKX50843"/>
    <property type="gene ID" value="GUITHDRAFT_92844"/>
</dbReference>
<reference evidence="3 5" key="1">
    <citation type="journal article" date="2012" name="Nature">
        <title>Algal genomes reveal evolutionary mosaicism and the fate of nucleomorphs.</title>
        <authorList>
            <consortium name="DOE Joint Genome Institute"/>
            <person name="Curtis B.A."/>
            <person name="Tanifuji G."/>
            <person name="Burki F."/>
            <person name="Gruber A."/>
            <person name="Irimia M."/>
            <person name="Maruyama S."/>
            <person name="Arias M.C."/>
            <person name="Ball S.G."/>
            <person name="Gile G.H."/>
            <person name="Hirakawa Y."/>
            <person name="Hopkins J.F."/>
            <person name="Kuo A."/>
            <person name="Rensing S.A."/>
            <person name="Schmutz J."/>
            <person name="Symeonidi A."/>
            <person name="Elias M."/>
            <person name="Eveleigh R.J."/>
            <person name="Herman E.K."/>
            <person name="Klute M.J."/>
            <person name="Nakayama T."/>
            <person name="Obornik M."/>
            <person name="Reyes-Prieto A."/>
            <person name="Armbrust E.V."/>
            <person name="Aves S.J."/>
            <person name="Beiko R.G."/>
            <person name="Coutinho P."/>
            <person name="Dacks J.B."/>
            <person name="Durnford D.G."/>
            <person name="Fast N.M."/>
            <person name="Green B.R."/>
            <person name="Grisdale C.J."/>
            <person name="Hempel F."/>
            <person name="Henrissat B."/>
            <person name="Hoppner M.P."/>
            <person name="Ishida K."/>
            <person name="Kim E."/>
            <person name="Koreny L."/>
            <person name="Kroth P.G."/>
            <person name="Liu Y."/>
            <person name="Malik S.B."/>
            <person name="Maier U.G."/>
            <person name="McRose D."/>
            <person name="Mock T."/>
            <person name="Neilson J.A."/>
            <person name="Onodera N.T."/>
            <person name="Poole A.M."/>
            <person name="Pritham E.J."/>
            <person name="Richards T.A."/>
            <person name="Rocap G."/>
            <person name="Roy S.W."/>
            <person name="Sarai C."/>
            <person name="Schaack S."/>
            <person name="Shirato S."/>
            <person name="Slamovits C.H."/>
            <person name="Spencer D.F."/>
            <person name="Suzuki S."/>
            <person name="Worden A.Z."/>
            <person name="Zauner S."/>
            <person name="Barry K."/>
            <person name="Bell C."/>
            <person name="Bharti A.K."/>
            <person name="Crow J.A."/>
            <person name="Grimwood J."/>
            <person name="Kramer R."/>
            <person name="Lindquist E."/>
            <person name="Lucas S."/>
            <person name="Salamov A."/>
            <person name="McFadden G.I."/>
            <person name="Lane C.E."/>
            <person name="Keeling P.J."/>
            <person name="Gray M.W."/>
            <person name="Grigoriev I.V."/>
            <person name="Archibald J.M."/>
        </authorList>
    </citation>
    <scope>NUCLEOTIDE SEQUENCE</scope>
    <source>
        <strain evidence="3 5">CCMP2712</strain>
    </source>
</reference>